<dbReference type="InterPro" id="IPR007627">
    <property type="entry name" value="RNA_pol_sigma70_r2"/>
</dbReference>
<organism evidence="8 9">
    <name type="scientific">Thermomonospora echinospora</name>
    <dbReference type="NCBI Taxonomy" id="1992"/>
    <lineage>
        <taxon>Bacteria</taxon>
        <taxon>Bacillati</taxon>
        <taxon>Actinomycetota</taxon>
        <taxon>Actinomycetes</taxon>
        <taxon>Streptosporangiales</taxon>
        <taxon>Thermomonosporaceae</taxon>
        <taxon>Thermomonospora</taxon>
    </lineage>
</organism>
<keyword evidence="3" id="KW-0731">Sigma factor</keyword>
<feature type="domain" description="DUF6596" evidence="7">
    <location>
        <begin position="163"/>
        <end position="263"/>
    </location>
</feature>
<evidence type="ECO:0000256" key="3">
    <source>
        <dbReference type="ARBA" id="ARBA00023082"/>
    </source>
</evidence>
<comment type="similarity">
    <text evidence="1">Belongs to the sigma-70 factor family. ECF subfamily.</text>
</comment>
<gene>
    <name evidence="8" type="ORF">SAMN04489712_14712</name>
</gene>
<dbReference type="GO" id="GO:0016987">
    <property type="term" value="F:sigma factor activity"/>
    <property type="evidence" value="ECO:0007669"/>
    <property type="project" value="UniProtKB-KW"/>
</dbReference>
<dbReference type="InterPro" id="IPR046531">
    <property type="entry name" value="DUF6596"/>
</dbReference>
<evidence type="ECO:0000313" key="8">
    <source>
        <dbReference type="EMBL" id="SEG94410.1"/>
    </source>
</evidence>
<protein>
    <submittedName>
        <fullName evidence="8">RNA polymerase sigma factor, sigma-70 family</fullName>
    </submittedName>
</protein>
<dbReference type="EMBL" id="FNVO01000047">
    <property type="protein sequence ID" value="SEG94410.1"/>
    <property type="molecule type" value="Genomic_DNA"/>
</dbReference>
<dbReference type="InterPro" id="IPR013324">
    <property type="entry name" value="RNA_pol_sigma_r3/r4-like"/>
</dbReference>
<dbReference type="InterPro" id="IPR013249">
    <property type="entry name" value="RNA_pol_sigma70_r4_t2"/>
</dbReference>
<dbReference type="Pfam" id="PF04542">
    <property type="entry name" value="Sigma70_r2"/>
    <property type="match status" value="1"/>
</dbReference>
<dbReference type="Gene3D" id="1.10.10.10">
    <property type="entry name" value="Winged helix-like DNA-binding domain superfamily/Winged helix DNA-binding domain"/>
    <property type="match status" value="1"/>
</dbReference>
<accession>A0A1H6E9H1</accession>
<dbReference type="InterPro" id="IPR036388">
    <property type="entry name" value="WH-like_DNA-bd_sf"/>
</dbReference>
<evidence type="ECO:0000259" key="7">
    <source>
        <dbReference type="Pfam" id="PF20239"/>
    </source>
</evidence>
<reference evidence="9" key="1">
    <citation type="submission" date="2016-10" db="EMBL/GenBank/DDBJ databases">
        <authorList>
            <person name="Varghese N."/>
            <person name="Submissions S."/>
        </authorList>
    </citation>
    <scope>NUCLEOTIDE SEQUENCE [LARGE SCALE GENOMIC DNA]</scope>
    <source>
        <strain evidence="9">DSM 43163</strain>
    </source>
</reference>
<feature type="domain" description="RNA polymerase sigma factor 70 region 4 type 2" evidence="6">
    <location>
        <begin position="94"/>
        <end position="145"/>
    </location>
</feature>
<dbReference type="GO" id="GO:0003677">
    <property type="term" value="F:DNA binding"/>
    <property type="evidence" value="ECO:0007669"/>
    <property type="project" value="InterPro"/>
</dbReference>
<dbReference type="PANTHER" id="PTHR47756">
    <property type="entry name" value="BLL6612 PROTEIN-RELATED"/>
    <property type="match status" value="1"/>
</dbReference>
<keyword evidence="2" id="KW-0805">Transcription regulation</keyword>
<name>A0A1H6E9H1_9ACTN</name>
<evidence type="ECO:0000256" key="4">
    <source>
        <dbReference type="ARBA" id="ARBA00023163"/>
    </source>
</evidence>
<dbReference type="Pfam" id="PF08281">
    <property type="entry name" value="Sigma70_r4_2"/>
    <property type="match status" value="1"/>
</dbReference>
<dbReference type="InterPro" id="IPR013325">
    <property type="entry name" value="RNA_pol_sigma_r2"/>
</dbReference>
<evidence type="ECO:0000313" key="9">
    <source>
        <dbReference type="Proteomes" id="UP000236723"/>
    </source>
</evidence>
<evidence type="ECO:0000259" key="6">
    <source>
        <dbReference type="Pfam" id="PF08281"/>
    </source>
</evidence>
<dbReference type="Gene3D" id="1.10.1740.10">
    <property type="match status" value="1"/>
</dbReference>
<sequence>MLTRRFGDFDAAEDAVQEALLNAAAQWPAEGVPGNPRGWLIQVASRRMADQLRGEQARRRREELVAAWSPPDRRVAPPADDPDAAGRDDTLTMLFLCCHPTLTPASAIALTLRSVGGLTTAEIARAFLVPEATMAQRISRAKQRIKSSGVPFRMPGPDERARRLASVLHVLYLIFNEGYVGSAGPELQRVELAREAIRLTRMLHRLLPGECEVAGLLALMVLTDARRPARTGPDGAPIPLAEQDRTLWDAEAVAEGIALVTAALARGAVGPYQLQAAIAAVHDEAPTAEDTDWPQILALYGLLERMSDNPMVALNRAVAAAMVHGPATGLDMLRALDADGRLAGHHRLHAARAHLLEMAGDHEAAVAEYRSAANRTTSIPERDHLITRAAHLRA</sequence>
<dbReference type="PANTHER" id="PTHR47756:SF2">
    <property type="entry name" value="BLL6612 PROTEIN"/>
    <property type="match status" value="1"/>
</dbReference>
<dbReference type="SUPFAM" id="SSF88659">
    <property type="entry name" value="Sigma3 and sigma4 domains of RNA polymerase sigma factors"/>
    <property type="match status" value="1"/>
</dbReference>
<dbReference type="AlphaFoldDB" id="A0A1H6E9H1"/>
<evidence type="ECO:0000256" key="2">
    <source>
        <dbReference type="ARBA" id="ARBA00023015"/>
    </source>
</evidence>
<feature type="domain" description="RNA polymerase sigma-70 region 2" evidence="5">
    <location>
        <begin position="3"/>
        <end position="56"/>
    </location>
</feature>
<evidence type="ECO:0000259" key="5">
    <source>
        <dbReference type="Pfam" id="PF04542"/>
    </source>
</evidence>
<dbReference type="Proteomes" id="UP000236723">
    <property type="component" value="Unassembled WGS sequence"/>
</dbReference>
<dbReference type="SUPFAM" id="SSF88946">
    <property type="entry name" value="Sigma2 domain of RNA polymerase sigma factors"/>
    <property type="match status" value="1"/>
</dbReference>
<dbReference type="GO" id="GO:0006352">
    <property type="term" value="P:DNA-templated transcription initiation"/>
    <property type="evidence" value="ECO:0007669"/>
    <property type="project" value="InterPro"/>
</dbReference>
<proteinExistence type="inferred from homology"/>
<evidence type="ECO:0000256" key="1">
    <source>
        <dbReference type="ARBA" id="ARBA00010641"/>
    </source>
</evidence>
<keyword evidence="4" id="KW-0804">Transcription</keyword>
<keyword evidence="9" id="KW-1185">Reference proteome</keyword>
<dbReference type="Pfam" id="PF20239">
    <property type="entry name" value="DUF6596"/>
    <property type="match status" value="1"/>
</dbReference>